<dbReference type="InterPro" id="IPR013321">
    <property type="entry name" value="Arc_rbn_hlx_hlx"/>
</dbReference>
<dbReference type="EMBL" id="CP002051">
    <property type="protein sequence ID" value="ADI31908.1"/>
    <property type="molecule type" value="Genomic_DNA"/>
</dbReference>
<protein>
    <submittedName>
        <fullName evidence="2">Putative transcriptional regulator, CopG family</fullName>
    </submittedName>
</protein>
<reference evidence="2 3" key="2">
    <citation type="journal article" date="2011" name="Stand. Genomic Sci.">
        <title>Complete genome sequence of Staphylothermus hellenicus P8.</title>
        <authorList>
            <person name="Anderson I."/>
            <person name="Wirth R."/>
            <person name="Lucas S."/>
            <person name="Copeland A."/>
            <person name="Lapidus A."/>
            <person name="Cheng J.F."/>
            <person name="Goodwin L."/>
            <person name="Pitluck S."/>
            <person name="Davenport K."/>
            <person name="Detter J.C."/>
            <person name="Han C."/>
            <person name="Tapia R."/>
            <person name="Land M."/>
            <person name="Hauser L."/>
            <person name="Pati A."/>
            <person name="Mikhailova N."/>
            <person name="Woyke T."/>
            <person name="Klenk H.P."/>
            <person name="Kyrpides N."/>
            <person name="Ivanova N."/>
        </authorList>
    </citation>
    <scope>NUCLEOTIDE SEQUENCE [LARGE SCALE GENOMIC DNA]</scope>
    <source>
        <strain evidence="3">DSM 12710 / JCM 10830 / BK20S6-10-b1 / P8</strain>
    </source>
</reference>
<dbReference type="GO" id="GO:0006355">
    <property type="term" value="P:regulation of DNA-templated transcription"/>
    <property type="evidence" value="ECO:0007669"/>
    <property type="project" value="InterPro"/>
</dbReference>
<dbReference type="CDD" id="cd22231">
    <property type="entry name" value="RHH_NikR_HicB-like"/>
    <property type="match status" value="1"/>
</dbReference>
<dbReference type="Gene3D" id="1.10.1220.10">
    <property type="entry name" value="Met repressor-like"/>
    <property type="match status" value="1"/>
</dbReference>
<dbReference type="HOGENOM" id="CLU_113319_2_1_2"/>
<dbReference type="eggNOG" id="arCOG01008">
    <property type="taxonomic scope" value="Archaea"/>
</dbReference>
<dbReference type="Pfam" id="PF01402">
    <property type="entry name" value="RHH_1"/>
    <property type="match status" value="1"/>
</dbReference>
<dbReference type="RefSeq" id="WP_013143106.1">
    <property type="nucleotide sequence ID" value="NC_014205.1"/>
</dbReference>
<dbReference type="Proteomes" id="UP000002573">
    <property type="component" value="Chromosome"/>
</dbReference>
<reference evidence="3" key="1">
    <citation type="submission" date="2010-05" db="EMBL/GenBank/DDBJ databases">
        <title>Complete sequence of Staphylothermus hellenicus DSM 12710.</title>
        <authorList>
            <consortium name="US DOE Joint Genome Institute"/>
            <person name="Lucas S."/>
            <person name="Copeland A."/>
            <person name="Lapidus A."/>
            <person name="Cheng J.-F."/>
            <person name="Bruce D."/>
            <person name="Goodwin L."/>
            <person name="Pitluck S."/>
            <person name="Davenport K."/>
            <person name="Detter J.C."/>
            <person name="Han C."/>
            <person name="Tapia R."/>
            <person name="Larimer F."/>
            <person name="Land M."/>
            <person name="Hauser L."/>
            <person name="Kyrpides N."/>
            <person name="Mikhailova N."/>
            <person name="Anderson I.J."/>
            <person name="Woyke T."/>
        </authorList>
    </citation>
    <scope>NUCLEOTIDE SEQUENCE [LARGE SCALE GENOMIC DNA]</scope>
    <source>
        <strain evidence="3">DSM 12710 / JCM 10830 / BK20S6-10-b1 / P8</strain>
    </source>
</reference>
<proteinExistence type="predicted"/>
<evidence type="ECO:0000313" key="3">
    <source>
        <dbReference type="Proteomes" id="UP000002573"/>
    </source>
</evidence>
<dbReference type="KEGG" id="shc:Shell_0795"/>
<organism evidence="2 3">
    <name type="scientific">Staphylothermus hellenicus (strain DSM 12710 / JCM 10830 / BK20S6-10-b1 / P8)</name>
    <dbReference type="NCBI Taxonomy" id="591019"/>
    <lineage>
        <taxon>Archaea</taxon>
        <taxon>Thermoproteota</taxon>
        <taxon>Thermoprotei</taxon>
        <taxon>Desulfurococcales</taxon>
        <taxon>Desulfurococcaceae</taxon>
        <taxon>Staphylothermus</taxon>
    </lineage>
</organism>
<dbReference type="InterPro" id="IPR010985">
    <property type="entry name" value="Ribbon_hlx_hlx"/>
</dbReference>
<feature type="domain" description="Ribbon-helix-helix protein CopG" evidence="1">
    <location>
        <begin position="2"/>
        <end position="36"/>
    </location>
</feature>
<dbReference type="GeneID" id="9234084"/>
<dbReference type="OrthoDB" id="25654at2157"/>
<evidence type="ECO:0000313" key="2">
    <source>
        <dbReference type="EMBL" id="ADI31908.1"/>
    </source>
</evidence>
<dbReference type="STRING" id="591019.Shell_0795"/>
<name>D7D812_STAHD</name>
<dbReference type="AlphaFoldDB" id="D7D812"/>
<accession>D7D812</accession>
<keyword evidence="3" id="KW-1185">Reference proteome</keyword>
<dbReference type="InterPro" id="IPR002145">
    <property type="entry name" value="CopG"/>
</dbReference>
<gene>
    <name evidence="2" type="ordered locus">Shell_0795</name>
</gene>
<dbReference type="SUPFAM" id="SSF47598">
    <property type="entry name" value="Ribbon-helix-helix"/>
    <property type="match status" value="1"/>
</dbReference>
<sequence>MYLPEDLARELDECMRITGIKNRSRIIREALRLFIAEHRWKAVGKASGIKGLYMIMKLKVLMQRLQIFSMNTSIYMLTIIVRVDTGRIKELLNNIMNIKRVLITRPMLL</sequence>
<evidence type="ECO:0000259" key="1">
    <source>
        <dbReference type="Pfam" id="PF01402"/>
    </source>
</evidence>